<evidence type="ECO:0008006" key="7">
    <source>
        <dbReference type="Google" id="ProtNLM"/>
    </source>
</evidence>
<reference evidence="5 6" key="1">
    <citation type="journal article" date="2014" name="Nat. Genet.">
        <title>Genome and transcriptome of the porcine whipworm Trichuris suis.</title>
        <authorList>
            <person name="Jex A.R."/>
            <person name="Nejsum P."/>
            <person name="Schwarz E.M."/>
            <person name="Hu L."/>
            <person name="Young N.D."/>
            <person name="Hall R.S."/>
            <person name="Korhonen P.K."/>
            <person name="Liao S."/>
            <person name="Thamsborg S."/>
            <person name="Xia J."/>
            <person name="Xu P."/>
            <person name="Wang S."/>
            <person name="Scheerlinck J.P."/>
            <person name="Hofmann A."/>
            <person name="Sternberg P.W."/>
            <person name="Wang J."/>
            <person name="Gasser R.B."/>
        </authorList>
    </citation>
    <scope>NUCLEOTIDE SEQUENCE [LARGE SCALE GENOMIC DNA]</scope>
    <source>
        <strain evidence="5">DCEP-RM93F</strain>
        <strain evidence="4">DCEP-RM93M</strain>
    </source>
</reference>
<dbReference type="Proteomes" id="UP000030764">
    <property type="component" value="Unassembled WGS sequence"/>
</dbReference>
<keyword evidence="1" id="KW-0677">Repeat</keyword>
<dbReference type="InterPro" id="IPR039226">
    <property type="entry name" value="Ski3/TTC37"/>
</dbReference>
<gene>
    <name evidence="4" type="ORF">M513_12798</name>
    <name evidence="5" type="ORF">M514_12798</name>
</gene>
<evidence type="ECO:0000313" key="6">
    <source>
        <dbReference type="Proteomes" id="UP000030764"/>
    </source>
</evidence>
<organism evidence="5">
    <name type="scientific">Trichuris suis</name>
    <name type="common">pig whipworm</name>
    <dbReference type="NCBI Taxonomy" id="68888"/>
    <lineage>
        <taxon>Eukaryota</taxon>
        <taxon>Metazoa</taxon>
        <taxon>Ecdysozoa</taxon>
        <taxon>Nematoda</taxon>
        <taxon>Enoplea</taxon>
        <taxon>Dorylaimia</taxon>
        <taxon>Trichinellida</taxon>
        <taxon>Trichuridae</taxon>
        <taxon>Trichuris</taxon>
    </lineage>
</organism>
<name>A0A085N3G4_9BILA</name>
<proteinExistence type="predicted"/>
<dbReference type="InterPro" id="IPR011990">
    <property type="entry name" value="TPR-like_helical_dom_sf"/>
</dbReference>
<dbReference type="PROSITE" id="PS50005">
    <property type="entry name" value="TPR"/>
    <property type="match status" value="2"/>
</dbReference>
<dbReference type="Proteomes" id="UP000030758">
    <property type="component" value="Unassembled WGS sequence"/>
</dbReference>
<dbReference type="InterPro" id="IPR019734">
    <property type="entry name" value="TPR_rpt"/>
</dbReference>
<keyword evidence="2 3" id="KW-0802">TPR repeat</keyword>
<dbReference type="Gene3D" id="1.25.40.10">
    <property type="entry name" value="Tetratricopeptide repeat domain"/>
    <property type="match status" value="3"/>
</dbReference>
<evidence type="ECO:0000313" key="4">
    <source>
        <dbReference type="EMBL" id="KFD46320.1"/>
    </source>
</evidence>
<sequence length="1274" mass="145973">MTESNLSAVPKEQLKLAKEKYQAGCFEEAFAMCKPLVDDSSSCYRALTMAGMCATKLGDYVLAKQYLKRAVEVNSTSILVWKALEQYYETFYLYDDLYVDTLKFLIHSTKDEQESLHVEKLFQVLIRLKREGEAIREVESFISKEGKLGEFGRIVDQVLDTLLAKVQCQYDAAVFAKKCYDILTLKGDVGLDVKEKYVMYIMEGCLTSDAVEALAEMHRKEPSNERICLLYVRLLVERYLDGYSFVETESMDLASFLNELLEKINVDADSNPDSFLWFQLGSALKEMEDLNFNLALARLTQQFDSFIPQQQSAEALLACNNGIKENSYNVSRSKQRPSSNAMFCCGLLLLDLKLKMSDHSSAHQIVKRINLVKNYNTSPPRLCLFELLQAEIEAEISSNEEIYMEFFEKARTETALPQSLRFRAARRLAIILANRKRLDEAIGVLEGFEEDAFVLCVTARCHLICDNYKLAEDLSRRAMNLDSGVAEAPYLLSRAIHAQTGLSPLTLKLLVAAARLDPYNGDIFFWLGKNLEVSKKEKKALECYERAYKLRPYAEDIAMALSDFYWRMGMHAKNINLLETVSRLHLVENRSWAWFRLALQNLLHGSPVDAMQAFQCILRTDSKNPRVMDLLADSYMQSGNLKSAMKSWRKCLTVDAPTASTFFQLGNALLKSRSHEEARKFFEKTLEIDHNFWPSLIGLASSLLAQGQLMADRGRWPKAFECWRLATEPLLQSLKVNSNSCMSWKCLGDCFNFAGRICDKDDIPSSCTPCFFTAWKDSTFSCGCFSFVASLLYYKAALNRPSASGAWRCLALCLGRLARILQCAVLEKLSLKVIRSALRICQLSVKNWTAYGVLASWSGRPRLAQHCFINAIQLRINEGPAWANWGLLCLTQRHVEQAYKALAQTQHTQPLSFYGWFGMAFVSIQAAPWDTQDLFRHCTTLKRHPVAANRYCYFFVKNYLKEAEERPTLNCNARQFIKYALDITSELCDFRTVDPSTHNNYGLLLEIDGNYCSAFEAYKRSLEFMKLTNEKFHEIVLTNMLRVCSRNDYLCLEHGEELLRNHFSHNWNETVLLALVMARLGRYLEAKSMLLKIDSTNSPHFREKIHLCTSLLSAQDSTDRLNLVEATVHKNSSPSRLVVMLYTSLKSGLPTSQILQLIVDSFPKFSELQKRLFFKIVTLYAKSFSIKEKQYLVETFSQVPEINLLWLDCLQEFGVLNDVQLDDICKYKDYNCNWSSIPWFAWFALEKTFILRLPGAVKWISELYRLMPELNSFL</sequence>
<dbReference type="PANTHER" id="PTHR15704:SF7">
    <property type="entry name" value="SUPERKILLER COMPLEX PROTEIN 3"/>
    <property type="match status" value="1"/>
</dbReference>
<evidence type="ECO:0000256" key="3">
    <source>
        <dbReference type="PROSITE-ProRule" id="PRU00339"/>
    </source>
</evidence>
<dbReference type="GO" id="GO:0055087">
    <property type="term" value="C:Ski complex"/>
    <property type="evidence" value="ECO:0007669"/>
    <property type="project" value="InterPro"/>
</dbReference>
<protein>
    <recommendedName>
        <fullName evidence="7">Tetratricopeptide repeat protein</fullName>
    </recommendedName>
</protein>
<dbReference type="AlphaFoldDB" id="A0A085N3G4"/>
<dbReference type="SUPFAM" id="SSF48452">
    <property type="entry name" value="TPR-like"/>
    <property type="match status" value="3"/>
</dbReference>
<dbReference type="EMBL" id="KL363378">
    <property type="protein sequence ID" value="KFD46320.1"/>
    <property type="molecule type" value="Genomic_DNA"/>
</dbReference>
<keyword evidence="6" id="KW-1185">Reference proteome</keyword>
<accession>A0A085N3G4</accession>
<feature type="repeat" description="TPR" evidence="3">
    <location>
        <begin position="659"/>
        <end position="692"/>
    </location>
</feature>
<dbReference type="PANTHER" id="PTHR15704">
    <property type="entry name" value="SUPERKILLER 3 PROTEIN-RELATED"/>
    <property type="match status" value="1"/>
</dbReference>
<evidence type="ECO:0000256" key="1">
    <source>
        <dbReference type="ARBA" id="ARBA00022737"/>
    </source>
</evidence>
<dbReference type="Pfam" id="PF13181">
    <property type="entry name" value="TPR_8"/>
    <property type="match status" value="3"/>
</dbReference>
<dbReference type="SMART" id="SM00028">
    <property type="entry name" value="TPR"/>
    <property type="match status" value="7"/>
</dbReference>
<dbReference type="EMBL" id="KL367563">
    <property type="protein sequence ID" value="KFD64010.1"/>
    <property type="molecule type" value="Genomic_DNA"/>
</dbReference>
<feature type="repeat" description="TPR" evidence="3">
    <location>
        <begin position="521"/>
        <end position="554"/>
    </location>
</feature>
<evidence type="ECO:0000313" key="5">
    <source>
        <dbReference type="EMBL" id="KFD64010.1"/>
    </source>
</evidence>
<evidence type="ECO:0000256" key="2">
    <source>
        <dbReference type="ARBA" id="ARBA00022803"/>
    </source>
</evidence>
<dbReference type="GO" id="GO:0006401">
    <property type="term" value="P:RNA catabolic process"/>
    <property type="evidence" value="ECO:0007669"/>
    <property type="project" value="InterPro"/>
</dbReference>